<feature type="non-terminal residue" evidence="3">
    <location>
        <position position="301"/>
    </location>
</feature>
<evidence type="ECO:0000256" key="2">
    <source>
        <dbReference type="SAM" id="MobiDB-lite"/>
    </source>
</evidence>
<accession>A0A9N9JA28</accession>
<dbReference type="Proteomes" id="UP000789342">
    <property type="component" value="Unassembled WGS sequence"/>
</dbReference>
<proteinExistence type="predicted"/>
<feature type="coiled-coil region" evidence="1">
    <location>
        <begin position="17"/>
        <end position="58"/>
    </location>
</feature>
<gene>
    <name evidence="3" type="ORF">AMORRO_LOCUS16586</name>
</gene>
<reference evidence="3" key="1">
    <citation type="submission" date="2021-06" db="EMBL/GenBank/DDBJ databases">
        <authorList>
            <person name="Kallberg Y."/>
            <person name="Tangrot J."/>
            <person name="Rosling A."/>
        </authorList>
    </citation>
    <scope>NUCLEOTIDE SEQUENCE</scope>
    <source>
        <strain evidence="3">CL551</strain>
    </source>
</reference>
<keyword evidence="4" id="KW-1185">Reference proteome</keyword>
<dbReference type="OrthoDB" id="10453692at2759"/>
<evidence type="ECO:0000313" key="3">
    <source>
        <dbReference type="EMBL" id="CAG8771074.1"/>
    </source>
</evidence>
<organism evidence="3 4">
    <name type="scientific">Acaulospora morrowiae</name>
    <dbReference type="NCBI Taxonomy" id="94023"/>
    <lineage>
        <taxon>Eukaryota</taxon>
        <taxon>Fungi</taxon>
        <taxon>Fungi incertae sedis</taxon>
        <taxon>Mucoromycota</taxon>
        <taxon>Glomeromycotina</taxon>
        <taxon>Glomeromycetes</taxon>
        <taxon>Diversisporales</taxon>
        <taxon>Acaulosporaceae</taxon>
        <taxon>Acaulospora</taxon>
    </lineage>
</organism>
<feature type="region of interest" description="Disordered" evidence="2">
    <location>
        <begin position="88"/>
        <end position="127"/>
    </location>
</feature>
<dbReference type="AlphaFoldDB" id="A0A9N9JA28"/>
<evidence type="ECO:0000256" key="1">
    <source>
        <dbReference type="SAM" id="Coils"/>
    </source>
</evidence>
<name>A0A9N9JA28_9GLOM</name>
<protein>
    <submittedName>
        <fullName evidence="3">18918_t:CDS:1</fullName>
    </submittedName>
</protein>
<keyword evidence="1" id="KW-0175">Coiled coil</keyword>
<evidence type="ECO:0000313" key="4">
    <source>
        <dbReference type="Proteomes" id="UP000789342"/>
    </source>
</evidence>
<feature type="coiled-coil region" evidence="1">
    <location>
        <begin position="144"/>
        <end position="171"/>
    </location>
</feature>
<comment type="caution">
    <text evidence="3">The sequence shown here is derived from an EMBL/GenBank/DDBJ whole genome shotgun (WGS) entry which is preliminary data.</text>
</comment>
<dbReference type="EMBL" id="CAJVPV010046576">
    <property type="protein sequence ID" value="CAG8771074.1"/>
    <property type="molecule type" value="Genomic_DNA"/>
</dbReference>
<sequence length="301" mass="33993">LTLQDCGQQYPGIGTKLEDFRISREELENRRKALQEELEEIERKLINNSTKMQEVEYERGRIEGIENQRSLLLQNRKNADEVLKTLMDKVGNSTKSNQEETVKSSSKSVDKNANGKRNVPIEIMSPETLLKKTKLSSSVPSEEMDQLRQRLENVSREHQEIRQNIVTLSTRKVGATPNPSDYTTTTLAEVDPVSEGISAHSVHIVDGDDMVDENVYVVASATTDHLSETSTSNINNNAAINNSTSRAYEKHTPVVWSDSDDNLASEADEDPFESYRSVRLCKKTKQKSHSLTYSNKIHPDR</sequence>
<feature type="non-terminal residue" evidence="3">
    <location>
        <position position="1"/>
    </location>
</feature>